<dbReference type="InterPro" id="IPR011129">
    <property type="entry name" value="CSD"/>
</dbReference>
<dbReference type="InParanoid" id="A0A168N2K6"/>
<feature type="region of interest" description="Disordered" evidence="1">
    <location>
        <begin position="142"/>
        <end position="182"/>
    </location>
</feature>
<gene>
    <name evidence="3" type="primary">ABSGL_05324.1 scaffold 6959</name>
</gene>
<name>A0A168N2K6_ABSGL</name>
<feature type="compositionally biased region" description="Polar residues" evidence="1">
    <location>
        <begin position="142"/>
        <end position="155"/>
    </location>
</feature>
<keyword evidence="4" id="KW-1185">Reference proteome</keyword>
<dbReference type="EMBL" id="LT552960">
    <property type="protein sequence ID" value="SAL99679.1"/>
    <property type="molecule type" value="Genomic_DNA"/>
</dbReference>
<dbReference type="InterPro" id="IPR002059">
    <property type="entry name" value="CSP_DNA-bd"/>
</dbReference>
<accession>A0A168N2K6</accession>
<dbReference type="Gene3D" id="2.40.50.140">
    <property type="entry name" value="Nucleic acid-binding proteins"/>
    <property type="match status" value="1"/>
</dbReference>
<proteinExistence type="predicted"/>
<dbReference type="OrthoDB" id="422005at2759"/>
<dbReference type="Pfam" id="PF00313">
    <property type="entry name" value="CSD"/>
    <property type="match status" value="1"/>
</dbReference>
<dbReference type="InterPro" id="IPR050181">
    <property type="entry name" value="Cold_shock_domain"/>
</dbReference>
<evidence type="ECO:0000259" key="2">
    <source>
        <dbReference type="PROSITE" id="PS51857"/>
    </source>
</evidence>
<dbReference type="InterPro" id="IPR012340">
    <property type="entry name" value="NA-bd_OB-fold"/>
</dbReference>
<evidence type="ECO:0000256" key="1">
    <source>
        <dbReference type="SAM" id="MobiDB-lite"/>
    </source>
</evidence>
<dbReference type="STRING" id="4829.A0A168N2K6"/>
<dbReference type="Proteomes" id="UP000078561">
    <property type="component" value="Unassembled WGS sequence"/>
</dbReference>
<dbReference type="AlphaFoldDB" id="A0A168N2K6"/>
<reference evidence="3" key="1">
    <citation type="submission" date="2016-04" db="EMBL/GenBank/DDBJ databases">
        <authorList>
            <person name="Evans L.H."/>
            <person name="Alamgir A."/>
            <person name="Owens N."/>
            <person name="Weber N.D."/>
            <person name="Virtaneva K."/>
            <person name="Barbian K."/>
            <person name="Babar A."/>
            <person name="Rosenke K."/>
        </authorList>
    </citation>
    <scope>NUCLEOTIDE SEQUENCE [LARGE SCALE GENOMIC DNA]</scope>
    <source>
        <strain evidence="3">CBS 101.48</strain>
    </source>
</reference>
<sequence length="182" mass="19684">MSAKEARKTGRVKFFNDQKGYGFIIPDDSAGQNDVEVFVHYTALCNNGNFKNLSQDEEVEYDLVQVNKGMQAANVTGIGGAPLLCDLRVMYPTSQSGGERIPYNSGYPHDPYASGGGYGYSSGGAGVFIPYAGNAAGGNQIPPQNFQYGQPTSMYNGGGGQQQYGYQQQPPYGMHSQQRHQQ</sequence>
<dbReference type="SMART" id="SM00357">
    <property type="entry name" value="CSP"/>
    <property type="match status" value="1"/>
</dbReference>
<dbReference type="GO" id="GO:0003676">
    <property type="term" value="F:nucleic acid binding"/>
    <property type="evidence" value="ECO:0007669"/>
    <property type="project" value="InterPro"/>
</dbReference>
<feature type="compositionally biased region" description="Low complexity" evidence="1">
    <location>
        <begin position="163"/>
        <end position="173"/>
    </location>
</feature>
<dbReference type="OMA" id="PHASQRI"/>
<protein>
    <recommendedName>
        <fullName evidence="2">CSD domain-containing protein</fullName>
    </recommendedName>
</protein>
<organism evidence="3">
    <name type="scientific">Absidia glauca</name>
    <name type="common">Pin mould</name>
    <dbReference type="NCBI Taxonomy" id="4829"/>
    <lineage>
        <taxon>Eukaryota</taxon>
        <taxon>Fungi</taxon>
        <taxon>Fungi incertae sedis</taxon>
        <taxon>Mucoromycota</taxon>
        <taxon>Mucoromycotina</taxon>
        <taxon>Mucoromycetes</taxon>
        <taxon>Mucorales</taxon>
        <taxon>Cunninghamellaceae</taxon>
        <taxon>Absidia</taxon>
    </lineage>
</organism>
<dbReference type="PROSITE" id="PS51857">
    <property type="entry name" value="CSD_2"/>
    <property type="match status" value="1"/>
</dbReference>
<dbReference type="PANTHER" id="PTHR11544">
    <property type="entry name" value="COLD SHOCK DOMAIN CONTAINING PROTEINS"/>
    <property type="match status" value="1"/>
</dbReference>
<evidence type="ECO:0000313" key="4">
    <source>
        <dbReference type="Proteomes" id="UP000078561"/>
    </source>
</evidence>
<dbReference type="PRINTS" id="PR00050">
    <property type="entry name" value="COLDSHOCK"/>
</dbReference>
<dbReference type="SUPFAM" id="SSF50249">
    <property type="entry name" value="Nucleic acid-binding proteins"/>
    <property type="match status" value="1"/>
</dbReference>
<evidence type="ECO:0000313" key="3">
    <source>
        <dbReference type="EMBL" id="SAL99679.1"/>
    </source>
</evidence>
<feature type="domain" description="CSD" evidence="2">
    <location>
        <begin position="7"/>
        <end position="77"/>
    </location>
</feature>